<organism evidence="9 10">
    <name type="scientific">Candidatus Kurthia intestinigallinarum</name>
    <dbReference type="NCBI Taxonomy" id="1562256"/>
    <lineage>
        <taxon>Bacteria</taxon>
        <taxon>Bacillati</taxon>
        <taxon>Bacillota</taxon>
        <taxon>Bacilli</taxon>
        <taxon>Bacillales</taxon>
        <taxon>Caryophanaceae</taxon>
        <taxon>Kurthia</taxon>
    </lineage>
</organism>
<feature type="transmembrane region" description="Helical" evidence="7">
    <location>
        <begin position="152"/>
        <end position="177"/>
    </location>
</feature>
<dbReference type="InterPro" id="IPR004840">
    <property type="entry name" value="Amino_acid_permease_CS"/>
</dbReference>
<keyword evidence="3 7" id="KW-0812">Transmembrane</keyword>
<feature type="domain" description="Amino acid permease/ SLC12A" evidence="8">
    <location>
        <begin position="14"/>
        <end position="443"/>
    </location>
</feature>
<proteinExistence type="predicted"/>
<dbReference type="Proteomes" id="UP000288623">
    <property type="component" value="Unassembled WGS sequence"/>
</dbReference>
<keyword evidence="4" id="KW-0029">Amino-acid transport</keyword>
<protein>
    <submittedName>
        <fullName evidence="9">GABA permease</fullName>
    </submittedName>
</protein>
<keyword evidence="2" id="KW-0813">Transport</keyword>
<reference evidence="9 10" key="1">
    <citation type="submission" date="2014-11" db="EMBL/GenBank/DDBJ databases">
        <title>Genome sequence and analysis of novel Kurthia sp.</title>
        <authorList>
            <person name="Lawson J.N."/>
            <person name="Gonzalez J.E."/>
            <person name="Rinauldi L."/>
            <person name="Xuan Z."/>
            <person name="Firman A."/>
            <person name="Shaddox L."/>
            <person name="Trudeau A."/>
            <person name="Shah S."/>
            <person name="Reiman D."/>
        </authorList>
    </citation>
    <scope>NUCLEOTIDE SEQUENCE [LARGE SCALE GENOMIC DNA]</scope>
    <source>
        <strain evidence="9 10">3B1D</strain>
    </source>
</reference>
<evidence type="ECO:0000259" key="8">
    <source>
        <dbReference type="Pfam" id="PF00324"/>
    </source>
</evidence>
<sequence length="465" mass="50876">MAQVELGKTLKTRHITMISIGGIIGTGLFVGTGKNIMSTGPATIVSYILACLIIVFIMRMLGEMASTKPENGSFAAYSSRYIGRWAGYTVGWLYWASWVFIVGLEAAVIGGMLHSWVPSIPVWVGSVGITLLLTAINLYSVKTFGEFEYWLAFIKVGAIIVFLVVGALMIFGVLPTFEHNGFAFIQEAGGFAPNGVLPIFTGIVFVIFSICGAEVAAIAAGESEDPKRNIVRAINNVIYRLALFFVGSVLIMICIIPWNNTELLAAPYANILEMAGLPMAAQLMQIVIFTSLISVMNSAIFTSSRMLLGMAEKGDAPAIFMKLSKKSSAPTFAIIGSTVVAYFCAILYFISPDVIFYFLGNAVGALMIIVYIFIAVAHIRFRKQYEKTETEPLAIKMWLFPYLTYVTIAMLAGVYLCQMFISSLQAQFYMSTILVIFVVGSFFLRERLKKTTLTTASATRNADVE</sequence>
<dbReference type="GO" id="GO:0016020">
    <property type="term" value="C:membrane"/>
    <property type="evidence" value="ECO:0007669"/>
    <property type="project" value="UniProtKB-SubCell"/>
</dbReference>
<evidence type="ECO:0000256" key="4">
    <source>
        <dbReference type="ARBA" id="ARBA00022970"/>
    </source>
</evidence>
<gene>
    <name evidence="9" type="ORF">QI30_06850</name>
</gene>
<dbReference type="GO" id="GO:0006865">
    <property type="term" value="P:amino acid transport"/>
    <property type="evidence" value="ECO:0007669"/>
    <property type="project" value="UniProtKB-KW"/>
</dbReference>
<evidence type="ECO:0000256" key="3">
    <source>
        <dbReference type="ARBA" id="ARBA00022692"/>
    </source>
</evidence>
<evidence type="ECO:0000313" key="9">
    <source>
        <dbReference type="EMBL" id="RUS57291.1"/>
    </source>
</evidence>
<keyword evidence="5 7" id="KW-1133">Transmembrane helix</keyword>
<dbReference type="PANTHER" id="PTHR43495:SF5">
    <property type="entry name" value="GAMMA-AMINOBUTYRIC ACID PERMEASE"/>
    <property type="match status" value="1"/>
</dbReference>
<evidence type="ECO:0000313" key="10">
    <source>
        <dbReference type="Proteomes" id="UP000288623"/>
    </source>
</evidence>
<dbReference type="GO" id="GO:0055085">
    <property type="term" value="P:transmembrane transport"/>
    <property type="evidence" value="ECO:0007669"/>
    <property type="project" value="InterPro"/>
</dbReference>
<evidence type="ECO:0000256" key="1">
    <source>
        <dbReference type="ARBA" id="ARBA00004141"/>
    </source>
</evidence>
<feature type="transmembrane region" description="Helical" evidence="7">
    <location>
        <begin position="197"/>
        <end position="220"/>
    </location>
</feature>
<dbReference type="Gene3D" id="1.20.1740.10">
    <property type="entry name" value="Amino acid/polyamine transporter I"/>
    <property type="match status" value="1"/>
</dbReference>
<name>A0A433RVH9_9BACL</name>
<dbReference type="Pfam" id="PF00324">
    <property type="entry name" value="AA_permease"/>
    <property type="match status" value="1"/>
</dbReference>
<keyword evidence="10" id="KW-1185">Reference proteome</keyword>
<keyword evidence="6 7" id="KW-0472">Membrane</keyword>
<dbReference type="FunFam" id="1.20.1740.10:FF:000001">
    <property type="entry name" value="Amino acid permease"/>
    <property type="match status" value="1"/>
</dbReference>
<dbReference type="OrthoDB" id="9780162at2"/>
<feature type="transmembrane region" description="Helical" evidence="7">
    <location>
        <begin position="427"/>
        <end position="444"/>
    </location>
</feature>
<feature type="transmembrane region" description="Helical" evidence="7">
    <location>
        <begin position="356"/>
        <end position="377"/>
    </location>
</feature>
<dbReference type="PANTHER" id="PTHR43495">
    <property type="entry name" value="GABA PERMEASE"/>
    <property type="match status" value="1"/>
</dbReference>
<feature type="transmembrane region" description="Helical" evidence="7">
    <location>
        <begin position="241"/>
        <end position="259"/>
    </location>
</feature>
<feature type="transmembrane region" description="Helical" evidence="7">
    <location>
        <begin position="331"/>
        <end position="350"/>
    </location>
</feature>
<comment type="subcellular location">
    <subcellularLocation>
        <location evidence="1">Membrane</location>
        <topology evidence="1">Multi-pass membrane protein</topology>
    </subcellularLocation>
</comment>
<dbReference type="PIRSF" id="PIRSF006060">
    <property type="entry name" value="AA_transporter"/>
    <property type="match status" value="1"/>
</dbReference>
<feature type="transmembrane region" description="Helical" evidence="7">
    <location>
        <begin position="398"/>
        <end position="421"/>
    </location>
</feature>
<evidence type="ECO:0000256" key="6">
    <source>
        <dbReference type="ARBA" id="ARBA00023136"/>
    </source>
</evidence>
<evidence type="ECO:0000256" key="2">
    <source>
        <dbReference type="ARBA" id="ARBA00022448"/>
    </source>
</evidence>
<accession>A0A433RVH9</accession>
<dbReference type="InterPro" id="IPR004841">
    <property type="entry name" value="AA-permease/SLC12A_dom"/>
</dbReference>
<feature type="transmembrane region" description="Helical" evidence="7">
    <location>
        <begin position="92"/>
        <end position="114"/>
    </location>
</feature>
<feature type="transmembrane region" description="Helical" evidence="7">
    <location>
        <begin position="279"/>
        <end position="301"/>
    </location>
</feature>
<feature type="transmembrane region" description="Helical" evidence="7">
    <location>
        <begin position="120"/>
        <end position="140"/>
    </location>
</feature>
<evidence type="ECO:0000256" key="5">
    <source>
        <dbReference type="ARBA" id="ARBA00022989"/>
    </source>
</evidence>
<feature type="transmembrane region" description="Helical" evidence="7">
    <location>
        <begin position="44"/>
        <end position="61"/>
    </location>
</feature>
<dbReference type="EMBL" id="JTFC01000026">
    <property type="protein sequence ID" value="RUS57291.1"/>
    <property type="molecule type" value="Genomic_DNA"/>
</dbReference>
<feature type="transmembrane region" description="Helical" evidence="7">
    <location>
        <begin position="12"/>
        <end position="32"/>
    </location>
</feature>
<comment type="caution">
    <text evidence="9">The sequence shown here is derived from an EMBL/GenBank/DDBJ whole genome shotgun (WGS) entry which is preliminary data.</text>
</comment>
<dbReference type="RefSeq" id="WP_126990191.1">
    <property type="nucleotide sequence ID" value="NZ_JTFC01000026.1"/>
</dbReference>
<dbReference type="AlphaFoldDB" id="A0A433RVH9"/>
<evidence type="ECO:0000256" key="7">
    <source>
        <dbReference type="SAM" id="Phobius"/>
    </source>
</evidence>
<dbReference type="PROSITE" id="PS00218">
    <property type="entry name" value="AMINO_ACID_PERMEASE_1"/>
    <property type="match status" value="1"/>
</dbReference>